<dbReference type="AlphaFoldDB" id="A0A7R9IE54"/>
<gene>
    <name evidence="2" type="ORF">TTEB3V08_LOCUS4710</name>
</gene>
<dbReference type="PANTHER" id="PTHR13054">
    <property type="entry name" value="DIGEORGE SYNDROME CRITICAL REGION 6 DGCR6 FAMILY MEMBER"/>
    <property type="match status" value="1"/>
</dbReference>
<evidence type="ECO:0000313" key="2">
    <source>
        <dbReference type="EMBL" id="CAD7456687.1"/>
    </source>
</evidence>
<evidence type="ECO:0000256" key="1">
    <source>
        <dbReference type="ARBA" id="ARBA00005939"/>
    </source>
</evidence>
<accession>A0A7R9IE54</accession>
<reference evidence="2" key="1">
    <citation type="submission" date="2020-11" db="EMBL/GenBank/DDBJ databases">
        <authorList>
            <person name="Tran Van P."/>
        </authorList>
    </citation>
    <scope>NUCLEOTIDE SEQUENCE</scope>
</reference>
<name>A0A7R9IE54_9NEOP</name>
<organism evidence="2">
    <name type="scientific">Timema tahoe</name>
    <dbReference type="NCBI Taxonomy" id="61484"/>
    <lineage>
        <taxon>Eukaryota</taxon>
        <taxon>Metazoa</taxon>
        <taxon>Ecdysozoa</taxon>
        <taxon>Arthropoda</taxon>
        <taxon>Hexapoda</taxon>
        <taxon>Insecta</taxon>
        <taxon>Pterygota</taxon>
        <taxon>Neoptera</taxon>
        <taxon>Polyneoptera</taxon>
        <taxon>Phasmatodea</taxon>
        <taxon>Timematodea</taxon>
        <taxon>Timematoidea</taxon>
        <taxon>Timematidae</taxon>
        <taxon>Timema</taxon>
    </lineage>
</organism>
<proteinExistence type="inferred from homology"/>
<protein>
    <recommendedName>
        <fullName evidence="3">Gonadal protein gdl</fullName>
    </recommendedName>
</protein>
<evidence type="ECO:0008006" key="3">
    <source>
        <dbReference type="Google" id="ProtNLM"/>
    </source>
</evidence>
<comment type="similarity">
    <text evidence="1">Belongs to the gonadal family.</text>
</comment>
<dbReference type="InterPro" id="IPR010849">
    <property type="entry name" value="Gonadal"/>
</dbReference>
<dbReference type="PANTHER" id="PTHR13054:SF2">
    <property type="entry name" value="PROTEIN DGCR6"/>
    <property type="match status" value="1"/>
</dbReference>
<dbReference type="Pfam" id="PF07324">
    <property type="entry name" value="DGCR6"/>
    <property type="match status" value="1"/>
</dbReference>
<sequence>MMYTMSPIMAEEFGSPTPEDLQNKVYFLLEQLQLMALDLPAKYQQRVPCDLLSGLANSLLNDTVFEIVKGLMEIQHVTEKHLYQQRLQLINKQKMELQDLLKQFPDEEIRQRQRVVLQQKHKDEMKATDMKLVLQLDQKVSDQQVVLEKAGVPGFFVTNNPLDVKVQMYLLDFILRLSKMKIPP</sequence>
<dbReference type="EMBL" id="OE001374">
    <property type="protein sequence ID" value="CAD7456687.1"/>
    <property type="molecule type" value="Genomic_DNA"/>
</dbReference>